<feature type="domain" description="CTP synthase N-terminal" evidence="14">
    <location>
        <begin position="2"/>
        <end position="280"/>
    </location>
</feature>
<protein>
    <recommendedName>
        <fullName evidence="11 12">CTP synthase</fullName>
        <ecNumber evidence="3 12">6.3.4.2</ecNumber>
    </recommendedName>
    <alternativeName>
        <fullName evidence="12">UTP--ammonia ligase</fullName>
    </alternativeName>
</protein>
<dbReference type="FunFam" id="3.40.50.880:FF:000005">
    <property type="entry name" value="CTP synthase"/>
    <property type="match status" value="1"/>
</dbReference>
<dbReference type="GO" id="GO:0019856">
    <property type="term" value="P:pyrimidine nucleobase biosynthetic process"/>
    <property type="evidence" value="ECO:0007669"/>
    <property type="project" value="TreeGrafter"/>
</dbReference>
<reference evidence="15 16" key="1">
    <citation type="submission" date="2016-10" db="EMBL/GenBank/DDBJ databases">
        <title>Draft genome sequence of Coniochaeta ligniaria NRRL30616, a lignocellulolytic fungus for bioabatement of inhibitors in plant biomass hydrolysates.</title>
        <authorList>
            <consortium name="DOE Joint Genome Institute"/>
            <person name="Jimenez D.J."/>
            <person name="Hector R.E."/>
            <person name="Riley R."/>
            <person name="Sun H."/>
            <person name="Grigoriev I.V."/>
            <person name="Van Elsas J.D."/>
            <person name="Nichols N.N."/>
        </authorList>
    </citation>
    <scope>NUCLEOTIDE SEQUENCE [LARGE SCALE GENOMIC DNA]</scope>
    <source>
        <strain evidence="15 16">NRRL 30616</strain>
    </source>
</reference>
<dbReference type="EMBL" id="KV875096">
    <property type="protein sequence ID" value="OIW30949.1"/>
    <property type="molecule type" value="Genomic_DNA"/>
</dbReference>
<dbReference type="PROSITE" id="PS51273">
    <property type="entry name" value="GATASE_TYPE_1"/>
    <property type="match status" value="1"/>
</dbReference>
<dbReference type="CDD" id="cd03113">
    <property type="entry name" value="CTPS_N"/>
    <property type="match status" value="1"/>
</dbReference>
<evidence type="ECO:0000256" key="2">
    <source>
        <dbReference type="ARBA" id="ARBA00007533"/>
    </source>
</evidence>
<dbReference type="GO" id="GO:0005524">
    <property type="term" value="F:ATP binding"/>
    <property type="evidence" value="ECO:0007669"/>
    <property type="project" value="UniProtKB-KW"/>
</dbReference>
<dbReference type="Gene3D" id="3.40.50.300">
    <property type="entry name" value="P-loop containing nucleotide triphosphate hydrolases"/>
    <property type="match status" value="1"/>
</dbReference>
<dbReference type="InterPro" id="IPR017456">
    <property type="entry name" value="CTP_synthase_N"/>
</dbReference>
<dbReference type="GO" id="GO:0005737">
    <property type="term" value="C:cytoplasm"/>
    <property type="evidence" value="ECO:0007669"/>
    <property type="project" value="TreeGrafter"/>
</dbReference>
<keyword evidence="6 12" id="KW-0067">ATP-binding</keyword>
<name>A0A1J7IUF0_9PEZI</name>
<keyword evidence="4 12" id="KW-0436">Ligase</keyword>
<dbReference type="UniPathway" id="UPA00159">
    <property type="reaction ID" value="UER00277"/>
</dbReference>
<dbReference type="InterPro" id="IPR017926">
    <property type="entry name" value="GATASE"/>
</dbReference>
<organism evidence="15 16">
    <name type="scientific">Coniochaeta ligniaria NRRL 30616</name>
    <dbReference type="NCBI Taxonomy" id="1408157"/>
    <lineage>
        <taxon>Eukaryota</taxon>
        <taxon>Fungi</taxon>
        <taxon>Dikarya</taxon>
        <taxon>Ascomycota</taxon>
        <taxon>Pezizomycotina</taxon>
        <taxon>Sordariomycetes</taxon>
        <taxon>Sordariomycetidae</taxon>
        <taxon>Coniochaetales</taxon>
        <taxon>Coniochaetaceae</taxon>
        <taxon>Coniochaeta</taxon>
    </lineage>
</organism>
<dbReference type="Proteomes" id="UP000182658">
    <property type="component" value="Unassembled WGS sequence"/>
</dbReference>
<dbReference type="GO" id="GO:0044210">
    <property type="term" value="P:'de novo' CTP biosynthetic process"/>
    <property type="evidence" value="ECO:0007669"/>
    <property type="project" value="UniProtKB-UniRule"/>
</dbReference>
<dbReference type="NCBIfam" id="TIGR00337">
    <property type="entry name" value="PyrG"/>
    <property type="match status" value="1"/>
</dbReference>
<evidence type="ECO:0000256" key="9">
    <source>
        <dbReference type="ARBA" id="ARBA00047781"/>
    </source>
</evidence>
<evidence type="ECO:0000256" key="6">
    <source>
        <dbReference type="ARBA" id="ARBA00022840"/>
    </source>
</evidence>
<evidence type="ECO:0000256" key="5">
    <source>
        <dbReference type="ARBA" id="ARBA00022741"/>
    </source>
</evidence>
<dbReference type="Pfam" id="PF06418">
    <property type="entry name" value="CTP_synth_N"/>
    <property type="match status" value="1"/>
</dbReference>
<dbReference type="FunCoup" id="A0A1J7IUF0">
    <property type="interactions" value="905"/>
</dbReference>
<evidence type="ECO:0000256" key="4">
    <source>
        <dbReference type="ARBA" id="ARBA00022598"/>
    </source>
</evidence>
<evidence type="ECO:0000256" key="3">
    <source>
        <dbReference type="ARBA" id="ARBA00012291"/>
    </source>
</evidence>
<keyword evidence="16" id="KW-1185">Reference proteome</keyword>
<sequence>MRYILVSGGVISATLTFANNALGVGKGIIASSTGLLLKTLGLRVTCIKIDPYLNIDAGTMNPKDHGECFVLDDGGECDLDLGHYQRYLGINLTRDHNITTGKINREVGLKERRGDYLGRTVQVVPHVTNLIQEWIERVSRIPIDESGVEPDVCIVELGGTIGDIENMPFVEALTQLRHKVGKGHFVNIQVSYVPVINGEQKTKPTQHAVKSIRSAGIIPDLIACRCEIPLEQATINKIALHCQVEPEQVIAVRDMPTVYQVPLLLEEQGLPKVLRSALTLDKIKREPALVSKGAVMWQNWKDHISQTYTETVDIALVGKYVELHDSYLSLNKSLEHAAIRCQRKLNLIWVDSEHLEDSTREADPAKYHKAWHDMCSAAGIVVPGGFGERASEGIIKATQWAREHKTPWLGICFGMQLAVCEFARNVCGYKDATSEEFTEQAEHPVVIFMPEGSKETKGGTMRLGLRTTYFQPGSEDSKLRAMYGEATQLDERHRHRYEVNPDYVDELHRAGLQFIGKDETGRRMEIIELKEHPYFVGVQYHPEYISQPLSPSLPILGLVAAALGCLDRITKEINQERSQANGIANGTG</sequence>
<keyword evidence="5 12" id="KW-0547">Nucleotide-binding</keyword>
<dbReference type="AlphaFoldDB" id="A0A1J7IUF0"/>
<evidence type="ECO:0000256" key="12">
    <source>
        <dbReference type="RuleBase" id="RU810713"/>
    </source>
</evidence>
<dbReference type="EC" id="6.3.4.2" evidence="3 12"/>
<dbReference type="InterPro" id="IPR033828">
    <property type="entry name" value="GATase1_CTP_Synthase"/>
</dbReference>
<dbReference type="InterPro" id="IPR027417">
    <property type="entry name" value="P-loop_NTPase"/>
</dbReference>
<evidence type="ECO:0000313" key="16">
    <source>
        <dbReference type="Proteomes" id="UP000182658"/>
    </source>
</evidence>
<dbReference type="NCBIfam" id="NF003792">
    <property type="entry name" value="PRK05380.1"/>
    <property type="match status" value="1"/>
</dbReference>
<dbReference type="PANTHER" id="PTHR11550:SF0">
    <property type="entry name" value="CTP SYNTHASE-RELATED"/>
    <property type="match status" value="1"/>
</dbReference>
<dbReference type="SUPFAM" id="SSF52540">
    <property type="entry name" value="P-loop containing nucleoside triphosphate hydrolases"/>
    <property type="match status" value="1"/>
</dbReference>
<evidence type="ECO:0000259" key="14">
    <source>
        <dbReference type="Pfam" id="PF06418"/>
    </source>
</evidence>
<evidence type="ECO:0000256" key="10">
    <source>
        <dbReference type="ARBA" id="ARBA00054275"/>
    </source>
</evidence>
<evidence type="ECO:0000256" key="1">
    <source>
        <dbReference type="ARBA" id="ARBA00005171"/>
    </source>
</evidence>
<dbReference type="InterPro" id="IPR029062">
    <property type="entry name" value="Class_I_gatase-like"/>
</dbReference>
<feature type="domain" description="Glutamine amidotransferase" evidence="13">
    <location>
        <begin position="323"/>
        <end position="553"/>
    </location>
</feature>
<keyword evidence="8 12" id="KW-0665">Pyrimidine biosynthesis</keyword>
<comment type="pathway">
    <text evidence="1 12">Pyrimidine metabolism; CTP biosynthesis via de novo pathway; CTP from UDP: step 2/2.</text>
</comment>
<dbReference type="Pfam" id="PF00117">
    <property type="entry name" value="GATase"/>
    <property type="match status" value="1"/>
</dbReference>
<comment type="function">
    <text evidence="10 12">Catalyzes the ATP-dependent amination of UTP to CTP with either L-glutamine or ammonia as the source of nitrogen.</text>
</comment>
<dbReference type="SUPFAM" id="SSF52317">
    <property type="entry name" value="Class I glutamine amidotransferase-like"/>
    <property type="match status" value="1"/>
</dbReference>
<dbReference type="Gene3D" id="3.40.50.880">
    <property type="match status" value="1"/>
</dbReference>
<dbReference type="PANTHER" id="PTHR11550">
    <property type="entry name" value="CTP SYNTHASE"/>
    <property type="match status" value="1"/>
</dbReference>
<keyword evidence="7 12" id="KW-0315">Glutamine amidotransferase</keyword>
<dbReference type="GO" id="GO:0097268">
    <property type="term" value="C:cytoophidium"/>
    <property type="evidence" value="ECO:0007669"/>
    <property type="project" value="UniProtKB-ARBA"/>
</dbReference>
<evidence type="ECO:0000259" key="13">
    <source>
        <dbReference type="Pfam" id="PF00117"/>
    </source>
</evidence>
<dbReference type="STRING" id="1408157.A0A1J7IUF0"/>
<accession>A0A1J7IUF0</accession>
<evidence type="ECO:0000256" key="7">
    <source>
        <dbReference type="ARBA" id="ARBA00022962"/>
    </source>
</evidence>
<dbReference type="OrthoDB" id="1739076at2759"/>
<dbReference type="InParanoid" id="A0A1J7IUF0"/>
<evidence type="ECO:0000256" key="8">
    <source>
        <dbReference type="ARBA" id="ARBA00022975"/>
    </source>
</evidence>
<evidence type="ECO:0000256" key="11">
    <source>
        <dbReference type="ARBA" id="ARBA00070745"/>
    </source>
</evidence>
<dbReference type="CDD" id="cd01746">
    <property type="entry name" value="GATase1_CTP_Synthase"/>
    <property type="match status" value="1"/>
</dbReference>
<comment type="similarity">
    <text evidence="2 12">Belongs to the CTP synthase family.</text>
</comment>
<dbReference type="GO" id="GO:0042802">
    <property type="term" value="F:identical protein binding"/>
    <property type="evidence" value="ECO:0007669"/>
    <property type="project" value="TreeGrafter"/>
</dbReference>
<proteinExistence type="inferred from homology"/>
<gene>
    <name evidence="15" type="ORF">CONLIGDRAFT_642986</name>
</gene>
<dbReference type="InterPro" id="IPR004468">
    <property type="entry name" value="CTP_synthase"/>
</dbReference>
<dbReference type="GO" id="GO:0003883">
    <property type="term" value="F:CTP synthase activity"/>
    <property type="evidence" value="ECO:0007669"/>
    <property type="project" value="UniProtKB-UniRule"/>
</dbReference>
<dbReference type="FunFam" id="3.40.50.300:FF:000207">
    <property type="entry name" value="CTP synthase"/>
    <property type="match status" value="1"/>
</dbReference>
<comment type="catalytic activity">
    <reaction evidence="9 12">
        <text>UTP + L-glutamine + ATP + H2O = CTP + L-glutamate + ADP + phosphate + 2 H(+)</text>
        <dbReference type="Rhea" id="RHEA:26426"/>
        <dbReference type="ChEBI" id="CHEBI:15377"/>
        <dbReference type="ChEBI" id="CHEBI:15378"/>
        <dbReference type="ChEBI" id="CHEBI:29985"/>
        <dbReference type="ChEBI" id="CHEBI:30616"/>
        <dbReference type="ChEBI" id="CHEBI:37563"/>
        <dbReference type="ChEBI" id="CHEBI:43474"/>
        <dbReference type="ChEBI" id="CHEBI:46398"/>
        <dbReference type="ChEBI" id="CHEBI:58359"/>
        <dbReference type="ChEBI" id="CHEBI:456216"/>
        <dbReference type="EC" id="6.3.4.2"/>
    </reaction>
</comment>
<evidence type="ECO:0000313" key="15">
    <source>
        <dbReference type="EMBL" id="OIW30949.1"/>
    </source>
</evidence>